<accession>A0A225DK40</accession>
<evidence type="ECO:0000313" key="3">
    <source>
        <dbReference type="EMBL" id="OWK36517.1"/>
    </source>
</evidence>
<comment type="caution">
    <text evidence="3">The sequence shown here is derived from an EMBL/GenBank/DDBJ whole genome shotgun (WGS) entry which is preliminary data.</text>
</comment>
<proteinExistence type="predicted"/>
<dbReference type="AlphaFoldDB" id="A0A225DK40"/>
<feature type="transmembrane region" description="Helical" evidence="2">
    <location>
        <begin position="138"/>
        <end position="159"/>
    </location>
</feature>
<keyword evidence="4" id="KW-1185">Reference proteome</keyword>
<feature type="transmembrane region" description="Helical" evidence="2">
    <location>
        <begin position="227"/>
        <end position="246"/>
    </location>
</feature>
<feature type="transmembrane region" description="Helical" evidence="2">
    <location>
        <begin position="76"/>
        <end position="99"/>
    </location>
</feature>
<keyword evidence="2" id="KW-0812">Transmembrane</keyword>
<evidence type="ECO:0000256" key="1">
    <source>
        <dbReference type="SAM" id="MobiDB-lite"/>
    </source>
</evidence>
<dbReference type="Proteomes" id="UP000214646">
    <property type="component" value="Unassembled WGS sequence"/>
</dbReference>
<evidence type="ECO:0008006" key="5">
    <source>
        <dbReference type="Google" id="ProtNLM"/>
    </source>
</evidence>
<gene>
    <name evidence="3" type="ORF">FRUB_09080</name>
</gene>
<sequence>MPEESTPPGEPTTAPPPQTLAPREERLPDRGPRYKETPADPQTVSVAEPYNAVTASFFILIVAFWAWRIRGRYRQYPFITCCLPILLAGGIGGTLYHALRTRTVYFLLDLIPILLLGLAAAVYLALRLVRASGWRPVALVTVGLLGALVLMNGVVFRAIPFPNPNWRVNLSYASQAILILVPLSAVLVRTRFRYGSWVAGALASFAIAWFCRLIDGTEFDTLPMGTHWLWHTFGAITTYALTEYFYRIEGMPLNPSIPPPGKP</sequence>
<feature type="transmembrane region" description="Helical" evidence="2">
    <location>
        <begin position="171"/>
        <end position="188"/>
    </location>
</feature>
<name>A0A225DK40_9BACT</name>
<feature type="compositionally biased region" description="Pro residues" evidence="1">
    <location>
        <begin position="8"/>
        <end position="19"/>
    </location>
</feature>
<dbReference type="EMBL" id="NIDE01000017">
    <property type="protein sequence ID" value="OWK36517.1"/>
    <property type="molecule type" value="Genomic_DNA"/>
</dbReference>
<keyword evidence="2" id="KW-0472">Membrane</keyword>
<feature type="transmembrane region" description="Helical" evidence="2">
    <location>
        <begin position="105"/>
        <end position="126"/>
    </location>
</feature>
<reference evidence="4" key="1">
    <citation type="submission" date="2017-06" db="EMBL/GenBank/DDBJ databases">
        <title>Genome analysis of Fimbriiglobus ruber SP5, the first member of the order Planctomycetales with confirmed chitinolytic capability.</title>
        <authorList>
            <person name="Ravin N.V."/>
            <person name="Rakitin A.L."/>
            <person name="Ivanova A.A."/>
            <person name="Beletsky A.V."/>
            <person name="Kulichevskaya I.S."/>
            <person name="Mardanov A.V."/>
            <person name="Dedysh S.N."/>
        </authorList>
    </citation>
    <scope>NUCLEOTIDE SEQUENCE [LARGE SCALE GENOMIC DNA]</scope>
    <source>
        <strain evidence="4">SP5</strain>
    </source>
</reference>
<feature type="transmembrane region" description="Helical" evidence="2">
    <location>
        <begin position="195"/>
        <end position="215"/>
    </location>
</feature>
<organism evidence="3 4">
    <name type="scientific">Fimbriiglobus ruber</name>
    <dbReference type="NCBI Taxonomy" id="1908690"/>
    <lineage>
        <taxon>Bacteria</taxon>
        <taxon>Pseudomonadati</taxon>
        <taxon>Planctomycetota</taxon>
        <taxon>Planctomycetia</taxon>
        <taxon>Gemmatales</taxon>
        <taxon>Gemmataceae</taxon>
        <taxon>Fimbriiglobus</taxon>
    </lineage>
</organism>
<evidence type="ECO:0000313" key="4">
    <source>
        <dbReference type="Proteomes" id="UP000214646"/>
    </source>
</evidence>
<feature type="transmembrane region" description="Helical" evidence="2">
    <location>
        <begin position="50"/>
        <end position="69"/>
    </location>
</feature>
<evidence type="ECO:0000256" key="2">
    <source>
        <dbReference type="SAM" id="Phobius"/>
    </source>
</evidence>
<dbReference type="OrthoDB" id="276484at2"/>
<dbReference type="RefSeq" id="WP_088259502.1">
    <property type="nucleotide sequence ID" value="NZ_NIDE01000017.1"/>
</dbReference>
<protein>
    <recommendedName>
        <fullName evidence="5">Hemolysin III</fullName>
    </recommendedName>
</protein>
<feature type="region of interest" description="Disordered" evidence="1">
    <location>
        <begin position="1"/>
        <end position="40"/>
    </location>
</feature>
<keyword evidence="2" id="KW-1133">Transmembrane helix</keyword>
<feature type="compositionally biased region" description="Basic and acidic residues" evidence="1">
    <location>
        <begin position="22"/>
        <end position="38"/>
    </location>
</feature>